<dbReference type="EMBL" id="CP097899">
    <property type="protein sequence ID" value="URN93080.1"/>
    <property type="molecule type" value="Genomic_DNA"/>
</dbReference>
<dbReference type="InterPro" id="IPR006837">
    <property type="entry name" value="Divergent_DAC"/>
</dbReference>
<dbReference type="InterPro" id="IPR011330">
    <property type="entry name" value="Glyco_hydro/deAcase_b/a-brl"/>
</dbReference>
<organism evidence="1 2">
    <name type="scientific">Candidatus Pristimantibacillus lignocellulolyticus</name>
    <dbReference type="NCBI Taxonomy" id="2994561"/>
    <lineage>
        <taxon>Bacteria</taxon>
        <taxon>Bacillati</taxon>
        <taxon>Bacillota</taxon>
        <taxon>Bacilli</taxon>
        <taxon>Bacillales</taxon>
        <taxon>Paenibacillaceae</taxon>
        <taxon>Candidatus Pristimantibacillus</taxon>
    </lineage>
</organism>
<dbReference type="CDD" id="cd10936">
    <property type="entry name" value="CE4_DAC2"/>
    <property type="match status" value="1"/>
</dbReference>
<accession>A0A9J6ZAV5</accession>
<protein>
    <submittedName>
        <fullName evidence="1">Divergent polysaccharide deacetylase family protein</fullName>
    </submittedName>
</protein>
<proteinExistence type="predicted"/>
<dbReference type="SUPFAM" id="SSF88713">
    <property type="entry name" value="Glycoside hydrolase/deacetylase"/>
    <property type="match status" value="1"/>
</dbReference>
<dbReference type="Pfam" id="PF04748">
    <property type="entry name" value="Polysacc_deac_2"/>
    <property type="match status" value="1"/>
</dbReference>
<dbReference type="KEGG" id="plig:NAG76_14670"/>
<reference evidence="1" key="1">
    <citation type="submission" date="2022-05" db="EMBL/GenBank/DDBJ databases">
        <title>Novel bacterial taxa in a minimal lignocellulolytic consortium and its capacity to transform plastics disclosed by genome-resolved metagenomics.</title>
        <authorList>
            <person name="Rodriguez C.A.D."/>
            <person name="Diaz-Garcia L."/>
            <person name="Herrera K."/>
            <person name="Tarazona N.A."/>
            <person name="Sproer C."/>
            <person name="Overmann J."/>
            <person name="Jimenez D.J."/>
        </authorList>
    </citation>
    <scope>NUCLEOTIDE SEQUENCE</scope>
    <source>
        <strain evidence="1">MAG5</strain>
    </source>
</reference>
<dbReference type="GO" id="GO:0005975">
    <property type="term" value="P:carbohydrate metabolic process"/>
    <property type="evidence" value="ECO:0007669"/>
    <property type="project" value="InterPro"/>
</dbReference>
<evidence type="ECO:0000313" key="1">
    <source>
        <dbReference type="EMBL" id="URN93080.1"/>
    </source>
</evidence>
<sequence>MKTGKRISIGITALMIALSFYTEDQEKVYSENITSGTHIMAIVIDDLGNNMEGTEAILKLNIPITVAVMPFLPSSTQDAEAAYKAGHEVIVHMPMEPNKGLRKWLGPGAITADLTDEEIRQKVEQAIDNVPHAVGMNNHMGSKITTNERIMRVVLQVCKERNLYYLDSKTAYKSVVPKVAAELGVPYAENQMFLDDVASAEHVHKQMQLAYARMESQQITVMIGHVGAAGKYTSSEILRAIPQFAQRGQLVRVSELILHSLIDPEIL</sequence>
<name>A0A9J6ZAV5_9BACL</name>
<dbReference type="AlphaFoldDB" id="A0A9J6ZAV5"/>
<dbReference type="Proteomes" id="UP001056756">
    <property type="component" value="Chromosome"/>
</dbReference>
<dbReference type="Gene3D" id="3.20.20.370">
    <property type="entry name" value="Glycoside hydrolase/deacetylase"/>
    <property type="match status" value="1"/>
</dbReference>
<evidence type="ECO:0000313" key="2">
    <source>
        <dbReference type="Proteomes" id="UP001056756"/>
    </source>
</evidence>
<dbReference type="PANTHER" id="PTHR30105:SF2">
    <property type="entry name" value="DIVERGENT POLYSACCHARIDE DEACETYLASE SUPERFAMILY"/>
    <property type="match status" value="1"/>
</dbReference>
<dbReference type="PANTHER" id="PTHR30105">
    <property type="entry name" value="UNCHARACTERIZED YIBQ-RELATED"/>
    <property type="match status" value="1"/>
</dbReference>
<gene>
    <name evidence="1" type="ORF">NAG76_14670</name>
</gene>